<evidence type="ECO:0000313" key="1">
    <source>
        <dbReference type="EMBL" id="MFD0738439.1"/>
    </source>
</evidence>
<sequence>MSNAIQFLESMGRNPSATHMSAFEYATTVAALDIEGAQKDALLERDESVLSNLLGGRDDMRCMIMAAE</sequence>
<comment type="caution">
    <text evidence="1">The sequence shown here is derived from an EMBL/GenBank/DDBJ whole genome shotgun (WGS) entry which is preliminary data.</text>
</comment>
<dbReference type="EMBL" id="JBHTIH010000002">
    <property type="protein sequence ID" value="MFD0738439.1"/>
    <property type="molecule type" value="Genomic_DNA"/>
</dbReference>
<accession>A0ABW2YLT1</accession>
<evidence type="ECO:0000313" key="2">
    <source>
        <dbReference type="Proteomes" id="UP001597090"/>
    </source>
</evidence>
<dbReference type="RefSeq" id="WP_386811362.1">
    <property type="nucleotide sequence ID" value="NZ_JBHTIH010000002.1"/>
</dbReference>
<gene>
    <name evidence="1" type="ORF">ACFQZQ_03950</name>
</gene>
<reference evidence="2" key="1">
    <citation type="journal article" date="2019" name="Int. J. Syst. Evol. Microbiol.">
        <title>The Global Catalogue of Microorganisms (GCM) 10K type strain sequencing project: providing services to taxonomists for standard genome sequencing and annotation.</title>
        <authorList>
            <consortium name="The Broad Institute Genomics Platform"/>
            <consortium name="The Broad Institute Genome Sequencing Center for Infectious Disease"/>
            <person name="Wu L."/>
            <person name="Ma J."/>
        </authorList>
    </citation>
    <scope>NUCLEOTIDE SEQUENCE [LARGE SCALE GENOMIC DNA]</scope>
    <source>
        <strain evidence="2">CCUG 55491</strain>
    </source>
</reference>
<keyword evidence="2" id="KW-1185">Reference proteome</keyword>
<dbReference type="Proteomes" id="UP001597090">
    <property type="component" value="Unassembled WGS sequence"/>
</dbReference>
<name>A0ABW2YLT1_9GAMM</name>
<organism evidence="1 2">
    <name type="scientific">Lysobacter koreensis</name>
    <dbReference type="NCBI Taxonomy" id="266122"/>
    <lineage>
        <taxon>Bacteria</taxon>
        <taxon>Pseudomonadati</taxon>
        <taxon>Pseudomonadota</taxon>
        <taxon>Gammaproteobacteria</taxon>
        <taxon>Lysobacterales</taxon>
        <taxon>Lysobacteraceae</taxon>
        <taxon>Lysobacter</taxon>
    </lineage>
</organism>
<proteinExistence type="predicted"/>
<protein>
    <submittedName>
        <fullName evidence="1">Uncharacterized protein</fullName>
    </submittedName>
</protein>